<evidence type="ECO:0000313" key="1">
    <source>
        <dbReference type="EMBL" id="TQE11307.1"/>
    </source>
</evidence>
<gene>
    <name evidence="1" type="ORF">C1H46_003041</name>
</gene>
<protein>
    <submittedName>
        <fullName evidence="1">Uncharacterized protein</fullName>
    </submittedName>
</protein>
<keyword evidence="2" id="KW-1185">Reference proteome</keyword>
<dbReference type="AlphaFoldDB" id="A0A540NJS0"/>
<accession>A0A540NJS0</accession>
<dbReference type="EMBL" id="VIEB01000031">
    <property type="protein sequence ID" value="TQE11307.1"/>
    <property type="molecule type" value="Genomic_DNA"/>
</dbReference>
<dbReference type="Gene3D" id="3.20.20.80">
    <property type="entry name" value="Glycosidases"/>
    <property type="match status" value="1"/>
</dbReference>
<comment type="caution">
    <text evidence="1">The sequence shown here is derived from an EMBL/GenBank/DDBJ whole genome shotgun (WGS) entry which is preliminary data.</text>
</comment>
<evidence type="ECO:0000313" key="2">
    <source>
        <dbReference type="Proteomes" id="UP000315295"/>
    </source>
</evidence>
<organism evidence="1 2">
    <name type="scientific">Malus baccata</name>
    <name type="common">Siberian crab apple</name>
    <name type="synonym">Pyrus baccata</name>
    <dbReference type="NCBI Taxonomy" id="106549"/>
    <lineage>
        <taxon>Eukaryota</taxon>
        <taxon>Viridiplantae</taxon>
        <taxon>Streptophyta</taxon>
        <taxon>Embryophyta</taxon>
        <taxon>Tracheophyta</taxon>
        <taxon>Spermatophyta</taxon>
        <taxon>Magnoliopsida</taxon>
        <taxon>eudicotyledons</taxon>
        <taxon>Gunneridae</taxon>
        <taxon>Pentapetalae</taxon>
        <taxon>rosids</taxon>
        <taxon>fabids</taxon>
        <taxon>Rosales</taxon>
        <taxon>Rosaceae</taxon>
        <taxon>Amygdaloideae</taxon>
        <taxon>Maleae</taxon>
        <taxon>Malus</taxon>
    </lineage>
</organism>
<name>A0A540NJS0_MALBA</name>
<proteinExistence type="predicted"/>
<reference evidence="1 2" key="1">
    <citation type="journal article" date="2019" name="G3 (Bethesda)">
        <title>Sequencing of a Wild Apple (Malus baccata) Genome Unravels the Differences Between Cultivated and Wild Apple Species Regarding Disease Resistance and Cold Tolerance.</title>
        <authorList>
            <person name="Chen X."/>
        </authorList>
    </citation>
    <scope>NUCLEOTIDE SEQUENCE [LARGE SCALE GENOMIC DNA]</scope>
    <source>
        <strain evidence="2">cv. Shandingzi</strain>
        <tissue evidence="1">Leaves</tissue>
    </source>
</reference>
<sequence>MSNVFTPPIQSNPSEVLQSDNSLAYGSVGKPEYNQGANGQALVGCVEGDGEDTIIIPIPHRTCGHFHQGKVMQGYAYVLIHPGIPSIRFNWESSKKGGWYNILKQSVQDLASSGITSTIDHLHK</sequence>
<dbReference type="Proteomes" id="UP000315295">
    <property type="component" value="Unassembled WGS sequence"/>
</dbReference>